<evidence type="ECO:0000259" key="1">
    <source>
        <dbReference type="Pfam" id="PF03872"/>
    </source>
</evidence>
<dbReference type="EMBL" id="CBTJ020000027">
    <property type="protein sequence ID" value="CDI01863.1"/>
    <property type="molecule type" value="Genomic_DNA"/>
</dbReference>
<dbReference type="PANTHER" id="PTHR38104">
    <property type="match status" value="1"/>
</dbReference>
<dbReference type="Pfam" id="PF03872">
    <property type="entry name" value="RseA_N"/>
    <property type="match status" value="1"/>
</dbReference>
<dbReference type="Proteomes" id="UP000035760">
    <property type="component" value="Unassembled WGS sequence"/>
</dbReference>
<dbReference type="InterPro" id="IPR052383">
    <property type="entry name" value="Anti-sigma-E_RseA-like"/>
</dbReference>
<evidence type="ECO:0000313" key="3">
    <source>
        <dbReference type="Proteomes" id="UP000035760"/>
    </source>
</evidence>
<accession>W6MCB8</accession>
<protein>
    <submittedName>
        <fullName evidence="2">Anti sigma-E protein, RseA</fullName>
    </submittedName>
</protein>
<reference evidence="2" key="2">
    <citation type="submission" date="2014-03" db="EMBL/GenBank/DDBJ databases">
        <title>Candidatus Competibacter-lineage genomes retrieved from metagenomes reveal functional metabolic diversity.</title>
        <authorList>
            <person name="McIlroy S.J."/>
            <person name="Albertsen M."/>
            <person name="Andresen E.K."/>
            <person name="Saunders A.M."/>
            <person name="Kristiansen R."/>
            <person name="Stokholm-Bjerregaard M."/>
            <person name="Nielsen K.L."/>
            <person name="Nielsen P.H."/>
        </authorList>
    </citation>
    <scope>NUCLEOTIDE SEQUENCE</scope>
    <source>
        <strain evidence="2">Run_A_D11</strain>
    </source>
</reference>
<dbReference type="Gene3D" id="1.10.10.880">
    <property type="entry name" value="Anti sigma-E protein RseA, N-terminal domain"/>
    <property type="match status" value="1"/>
</dbReference>
<dbReference type="InterPro" id="IPR005572">
    <property type="entry name" value="Anti-sigma_E_RseA_N"/>
</dbReference>
<dbReference type="OrthoDB" id="5298512at2"/>
<keyword evidence="3" id="KW-1185">Reference proteome</keyword>
<dbReference type="CDD" id="cd16328">
    <property type="entry name" value="RseA_N"/>
    <property type="match status" value="1"/>
</dbReference>
<dbReference type="GO" id="GO:0016989">
    <property type="term" value="F:sigma factor antagonist activity"/>
    <property type="evidence" value="ECO:0007669"/>
    <property type="project" value="InterPro"/>
</dbReference>
<dbReference type="AlphaFoldDB" id="W6MCB8"/>
<evidence type="ECO:0000313" key="2">
    <source>
        <dbReference type="EMBL" id="CDI01863.1"/>
    </source>
</evidence>
<dbReference type="STRING" id="1400863.BN873_210084"/>
<gene>
    <name evidence="2" type="ORF">BN873_210084</name>
</gene>
<comment type="caution">
    <text evidence="2">The sequence shown here is derived from an EMBL/GenBank/DDBJ whole genome shotgun (WGS) entry which is preliminary data.</text>
</comment>
<sequence>MRAMAERTAIRPLTSDPNELPVAASQISAIIDGELAGREVDLVVRRLIRDDEARARWERYHLISDALQGHLPDAFDARFAAHIRQMIDVEPPASAVKPPPLWYKPAARFGLAASVMAVALFGFRLAQTDKPLSVSAAPQFAVAPMSSVIPAPTATLVAATDQEATRPGDPAQVRLNNYLVSHNSYASLNGMKGVLPYVRMVGYQTER</sequence>
<reference evidence="2" key="1">
    <citation type="submission" date="2013-07" db="EMBL/GenBank/DDBJ databases">
        <authorList>
            <person name="McIlroy S."/>
        </authorList>
    </citation>
    <scope>NUCLEOTIDE SEQUENCE [LARGE SCALE GENOMIC DNA]</scope>
    <source>
        <strain evidence="2">Run_A_D11</strain>
    </source>
</reference>
<dbReference type="SUPFAM" id="SSF89069">
    <property type="entry name" value="N-terminal, cytoplasmic domain of anti-sigmaE factor RseA"/>
    <property type="match status" value="1"/>
</dbReference>
<organism evidence="2 3">
    <name type="scientific">Candidatus Competibacter denitrificans Run_A_D11</name>
    <dbReference type="NCBI Taxonomy" id="1400863"/>
    <lineage>
        <taxon>Bacteria</taxon>
        <taxon>Pseudomonadati</taxon>
        <taxon>Pseudomonadota</taxon>
        <taxon>Gammaproteobacteria</taxon>
        <taxon>Candidatus Competibacteraceae</taxon>
        <taxon>Candidatus Competibacter</taxon>
    </lineage>
</organism>
<dbReference type="PANTHER" id="PTHR38104:SF1">
    <property type="entry name" value="ANTI-SIGMA-E FACTOR RSEA"/>
    <property type="match status" value="1"/>
</dbReference>
<name>W6MCB8_9GAMM</name>
<dbReference type="InterPro" id="IPR036147">
    <property type="entry name" value="Anti-sigma_E_RseA_N_sf"/>
</dbReference>
<feature type="domain" description="Anti sigma-E protein RseA N-terminal" evidence="1">
    <location>
        <begin position="25"/>
        <end position="97"/>
    </location>
</feature>
<proteinExistence type="predicted"/>